<dbReference type="SUPFAM" id="SSF103481">
    <property type="entry name" value="Multidrug resistance efflux transporter EmrE"/>
    <property type="match status" value="1"/>
</dbReference>
<feature type="transmembrane region" description="Helical" evidence="8">
    <location>
        <begin position="54"/>
        <end position="72"/>
    </location>
</feature>
<dbReference type="InterPro" id="IPR052221">
    <property type="entry name" value="SLC35F_Transporter"/>
</dbReference>
<protein>
    <submittedName>
        <fullName evidence="9">Uncharacterized protein</fullName>
    </submittedName>
</protein>
<keyword evidence="4 8" id="KW-0812">Transmembrane</keyword>
<dbReference type="InterPro" id="IPR037185">
    <property type="entry name" value="EmrE-like"/>
</dbReference>
<keyword evidence="6 8" id="KW-0472">Membrane</keyword>
<organism evidence="9 10">
    <name type="scientific">Centaurea solstitialis</name>
    <name type="common">yellow star-thistle</name>
    <dbReference type="NCBI Taxonomy" id="347529"/>
    <lineage>
        <taxon>Eukaryota</taxon>
        <taxon>Viridiplantae</taxon>
        <taxon>Streptophyta</taxon>
        <taxon>Embryophyta</taxon>
        <taxon>Tracheophyta</taxon>
        <taxon>Spermatophyta</taxon>
        <taxon>Magnoliopsida</taxon>
        <taxon>eudicotyledons</taxon>
        <taxon>Gunneridae</taxon>
        <taxon>Pentapetalae</taxon>
        <taxon>asterids</taxon>
        <taxon>campanulids</taxon>
        <taxon>Asterales</taxon>
        <taxon>Asteraceae</taxon>
        <taxon>Carduoideae</taxon>
        <taxon>Cardueae</taxon>
        <taxon>Centaureinae</taxon>
        <taxon>Centaurea</taxon>
    </lineage>
</organism>
<evidence type="ECO:0000256" key="3">
    <source>
        <dbReference type="ARBA" id="ARBA00022448"/>
    </source>
</evidence>
<proteinExistence type="inferred from homology"/>
<dbReference type="EMBL" id="JARYMX010000007">
    <property type="protein sequence ID" value="KAJ9542716.1"/>
    <property type="molecule type" value="Genomic_DNA"/>
</dbReference>
<evidence type="ECO:0000256" key="4">
    <source>
        <dbReference type="ARBA" id="ARBA00022692"/>
    </source>
</evidence>
<reference evidence="9" key="1">
    <citation type="submission" date="2023-03" db="EMBL/GenBank/DDBJ databases">
        <title>Chromosome-scale reference genome and RAD-based genetic map of yellow starthistle (Centaurea solstitialis) reveal putative structural variation and QTLs associated with invader traits.</title>
        <authorList>
            <person name="Reatini B."/>
            <person name="Cang F.A."/>
            <person name="Jiang Q."/>
            <person name="Mckibben M.T.W."/>
            <person name="Barker M.S."/>
            <person name="Rieseberg L.H."/>
            <person name="Dlugosch K.M."/>
        </authorList>
    </citation>
    <scope>NUCLEOTIDE SEQUENCE</scope>
    <source>
        <strain evidence="9">CAN-66</strain>
        <tissue evidence="9">Leaf</tissue>
    </source>
</reference>
<feature type="region of interest" description="Disordered" evidence="7">
    <location>
        <begin position="184"/>
        <end position="205"/>
    </location>
</feature>
<dbReference type="AlphaFoldDB" id="A0AA38SVL7"/>
<name>A0AA38SVL7_9ASTR</name>
<keyword evidence="3" id="KW-0813">Transport</keyword>
<dbReference type="Proteomes" id="UP001172457">
    <property type="component" value="Chromosome 7"/>
</dbReference>
<comment type="similarity">
    <text evidence="2">Belongs to the SLC35F solute transporter family.</text>
</comment>
<dbReference type="GO" id="GO:0016020">
    <property type="term" value="C:membrane"/>
    <property type="evidence" value="ECO:0007669"/>
    <property type="project" value="UniProtKB-SubCell"/>
</dbReference>
<evidence type="ECO:0000256" key="6">
    <source>
        <dbReference type="ARBA" id="ARBA00023136"/>
    </source>
</evidence>
<evidence type="ECO:0000256" key="7">
    <source>
        <dbReference type="SAM" id="MobiDB-lite"/>
    </source>
</evidence>
<evidence type="ECO:0000313" key="9">
    <source>
        <dbReference type="EMBL" id="KAJ9542716.1"/>
    </source>
</evidence>
<dbReference type="PANTHER" id="PTHR14233">
    <property type="entry name" value="DUF914-RELATED"/>
    <property type="match status" value="1"/>
</dbReference>
<comment type="subcellular location">
    <subcellularLocation>
        <location evidence="1">Membrane</location>
        <topology evidence="1">Multi-pass membrane protein</topology>
    </subcellularLocation>
</comment>
<sequence>MLDCATVVWVIILTWLFLGTKYSMWQFFGAALCVSGLCLVLLSDSGVGGGGGSNPILGDAIVIVGTCFFALSNVHVSNTQEFCVKKVGRVEVISMLGLFGMLMSGIEMYPRVNPRVVTLGMTLRLSAGQAAGGDPRFDPPFLLDDFWSFPKRVRLYEHGFSDMSTRLDGFGQRLDLAGIPEIPPEQRRHRQVRRRGTDGASSSHQ</sequence>
<dbReference type="PANTHER" id="PTHR14233:SF18">
    <property type="entry name" value="OS05G0444300 PROTEIN"/>
    <property type="match status" value="1"/>
</dbReference>
<accession>A0AA38SVL7</accession>
<evidence type="ECO:0000313" key="10">
    <source>
        <dbReference type="Proteomes" id="UP001172457"/>
    </source>
</evidence>
<evidence type="ECO:0000256" key="8">
    <source>
        <dbReference type="SAM" id="Phobius"/>
    </source>
</evidence>
<gene>
    <name evidence="9" type="ORF">OSB04_029222</name>
</gene>
<dbReference type="GO" id="GO:0022857">
    <property type="term" value="F:transmembrane transporter activity"/>
    <property type="evidence" value="ECO:0007669"/>
    <property type="project" value="InterPro"/>
</dbReference>
<keyword evidence="10" id="KW-1185">Reference proteome</keyword>
<evidence type="ECO:0000256" key="1">
    <source>
        <dbReference type="ARBA" id="ARBA00004141"/>
    </source>
</evidence>
<comment type="caution">
    <text evidence="9">The sequence shown here is derived from an EMBL/GenBank/DDBJ whole genome shotgun (WGS) entry which is preliminary data.</text>
</comment>
<dbReference type="InterPro" id="IPR009262">
    <property type="entry name" value="SLC35_F1/F2/F6"/>
</dbReference>
<dbReference type="Pfam" id="PF06027">
    <property type="entry name" value="SLC35F"/>
    <property type="match status" value="1"/>
</dbReference>
<evidence type="ECO:0000256" key="5">
    <source>
        <dbReference type="ARBA" id="ARBA00022989"/>
    </source>
</evidence>
<feature type="transmembrane region" description="Helical" evidence="8">
    <location>
        <begin position="92"/>
        <end position="109"/>
    </location>
</feature>
<keyword evidence="5 8" id="KW-1133">Transmembrane helix</keyword>
<evidence type="ECO:0000256" key="2">
    <source>
        <dbReference type="ARBA" id="ARBA00007863"/>
    </source>
</evidence>